<accession>A0A1J9RSH7</accession>
<keyword evidence="2" id="KW-1185">Reference proteome</keyword>
<dbReference type="EMBL" id="MNUE01000060">
    <property type="protein sequence ID" value="OJD30477.1"/>
    <property type="molecule type" value="Genomic_DNA"/>
</dbReference>
<name>A0A1J9RSH7_9PEZI</name>
<dbReference type="OrthoDB" id="4502040at2759"/>
<dbReference type="AlphaFoldDB" id="A0A1J9RSH7"/>
<comment type="caution">
    <text evidence="1">The sequence shown here is derived from an EMBL/GenBank/DDBJ whole genome shotgun (WGS) entry which is preliminary data.</text>
</comment>
<proteinExistence type="predicted"/>
<dbReference type="GeneID" id="31017993"/>
<dbReference type="STRING" id="236234.A0A1J9RSH7"/>
<protein>
    <submittedName>
        <fullName evidence="1">Uncharacterized protein</fullName>
    </submittedName>
</protein>
<evidence type="ECO:0000313" key="2">
    <source>
        <dbReference type="Proteomes" id="UP000183809"/>
    </source>
</evidence>
<dbReference type="Proteomes" id="UP000183809">
    <property type="component" value="Unassembled WGS sequence"/>
</dbReference>
<dbReference type="RefSeq" id="XP_020126737.1">
    <property type="nucleotide sequence ID" value="XM_020277732.1"/>
</dbReference>
<gene>
    <name evidence="1" type="ORF">BKCO1_6000065</name>
</gene>
<reference evidence="1 2" key="1">
    <citation type="submission" date="2016-10" db="EMBL/GenBank/DDBJ databases">
        <title>Proteomics and genomics reveal pathogen-plant mechanisms compatible with a hemibiotrophic lifestyle of Diplodia corticola.</title>
        <authorList>
            <person name="Fernandes I."/>
            <person name="De Jonge R."/>
            <person name="Van De Peer Y."/>
            <person name="Devreese B."/>
            <person name="Alves A."/>
            <person name="Esteves A.C."/>
        </authorList>
    </citation>
    <scope>NUCLEOTIDE SEQUENCE [LARGE SCALE GENOMIC DNA]</scope>
    <source>
        <strain evidence="1 2">CBS 112549</strain>
    </source>
</reference>
<organism evidence="1 2">
    <name type="scientific">Diplodia corticola</name>
    <dbReference type="NCBI Taxonomy" id="236234"/>
    <lineage>
        <taxon>Eukaryota</taxon>
        <taxon>Fungi</taxon>
        <taxon>Dikarya</taxon>
        <taxon>Ascomycota</taxon>
        <taxon>Pezizomycotina</taxon>
        <taxon>Dothideomycetes</taxon>
        <taxon>Dothideomycetes incertae sedis</taxon>
        <taxon>Botryosphaeriales</taxon>
        <taxon>Botryosphaeriaceae</taxon>
        <taxon>Diplodia</taxon>
    </lineage>
</organism>
<evidence type="ECO:0000313" key="1">
    <source>
        <dbReference type="EMBL" id="OJD30477.1"/>
    </source>
</evidence>
<sequence length="129" mass="13423">MASTELLFKTAAALDVISIAGHTLMGFKTVHPALNSIPTATSRDNNVGRVGAQGTWNYFNASLLALAALNWQWARTGGPQTTEEMVALAATTIMGVVSGVGYVKVGEYAPLVCLFAAPLLSVVATLKGN</sequence>